<dbReference type="Proteomes" id="UP000233256">
    <property type="component" value="Unassembled WGS sequence"/>
</dbReference>
<dbReference type="NCBIfam" id="TIGR00377">
    <property type="entry name" value="ant_ant_sig"/>
    <property type="match status" value="1"/>
</dbReference>
<dbReference type="SUPFAM" id="SSF52091">
    <property type="entry name" value="SpoIIaa-like"/>
    <property type="match status" value="1"/>
</dbReference>
<dbReference type="Pfam" id="PF01740">
    <property type="entry name" value="STAS"/>
    <property type="match status" value="1"/>
</dbReference>
<gene>
    <name evidence="4" type="ORF">CVV64_00835</name>
</gene>
<organism evidence="4 5">
    <name type="scientific">Candidatus Wallbacteria bacterium HGW-Wallbacteria-1</name>
    <dbReference type="NCBI Taxonomy" id="2013854"/>
    <lineage>
        <taxon>Bacteria</taxon>
        <taxon>Candidatus Walliibacteriota</taxon>
    </lineage>
</organism>
<evidence type="ECO:0000313" key="4">
    <source>
        <dbReference type="EMBL" id="PKK91992.1"/>
    </source>
</evidence>
<evidence type="ECO:0000259" key="3">
    <source>
        <dbReference type="PROSITE" id="PS50801"/>
    </source>
</evidence>
<comment type="caution">
    <text evidence="4">The sequence shown here is derived from an EMBL/GenBank/DDBJ whole genome shotgun (WGS) entry which is preliminary data.</text>
</comment>
<dbReference type="PANTHER" id="PTHR33495:SF2">
    <property type="entry name" value="ANTI-SIGMA FACTOR ANTAGONIST TM_1081-RELATED"/>
    <property type="match status" value="1"/>
</dbReference>
<dbReference type="EMBL" id="PGXC01000001">
    <property type="protein sequence ID" value="PKK91992.1"/>
    <property type="molecule type" value="Genomic_DNA"/>
</dbReference>
<accession>A0A2N1PUL7</accession>
<dbReference type="CDD" id="cd07043">
    <property type="entry name" value="STAS_anti-anti-sigma_factors"/>
    <property type="match status" value="1"/>
</dbReference>
<reference evidence="4 5" key="1">
    <citation type="journal article" date="2017" name="ISME J.">
        <title>Potential for microbial H2 and metal transformations associated with novel bacteria and archaea in deep terrestrial subsurface sediments.</title>
        <authorList>
            <person name="Hernsdorf A.W."/>
            <person name="Amano Y."/>
            <person name="Miyakawa K."/>
            <person name="Ise K."/>
            <person name="Suzuki Y."/>
            <person name="Anantharaman K."/>
            <person name="Probst A."/>
            <person name="Burstein D."/>
            <person name="Thomas B.C."/>
            <person name="Banfield J.F."/>
        </authorList>
    </citation>
    <scope>NUCLEOTIDE SEQUENCE [LARGE SCALE GENOMIC DNA]</scope>
    <source>
        <strain evidence="4">HGW-Wallbacteria-1</strain>
    </source>
</reference>
<dbReference type="InterPro" id="IPR036513">
    <property type="entry name" value="STAS_dom_sf"/>
</dbReference>
<dbReference type="Gene3D" id="3.30.750.24">
    <property type="entry name" value="STAS domain"/>
    <property type="match status" value="1"/>
</dbReference>
<comment type="similarity">
    <text evidence="1 2">Belongs to the anti-sigma-factor antagonist family.</text>
</comment>
<dbReference type="PANTHER" id="PTHR33495">
    <property type="entry name" value="ANTI-SIGMA FACTOR ANTAGONIST TM_1081-RELATED-RELATED"/>
    <property type="match status" value="1"/>
</dbReference>
<evidence type="ECO:0000313" key="5">
    <source>
        <dbReference type="Proteomes" id="UP000233256"/>
    </source>
</evidence>
<dbReference type="PROSITE" id="PS50801">
    <property type="entry name" value="STAS"/>
    <property type="match status" value="1"/>
</dbReference>
<feature type="domain" description="STAS" evidence="3">
    <location>
        <begin position="26"/>
        <end position="135"/>
    </location>
</feature>
<proteinExistence type="inferred from homology"/>
<dbReference type="AlphaFoldDB" id="A0A2N1PUL7"/>
<sequence>MKLSVCCFSFFFLLGLINIMMGSGTVQLSVREAGDIRIIDIDGKIDMEEERKFRDLVTDLLDANLLKLVFNFTKCGYLCSPALGIIAVSIKKSREGNGDVKLLKVNEYLHSIFEITKLTQIVDFYDDEATALGSFEKA</sequence>
<evidence type="ECO:0000256" key="2">
    <source>
        <dbReference type="RuleBase" id="RU003749"/>
    </source>
</evidence>
<evidence type="ECO:0000256" key="1">
    <source>
        <dbReference type="ARBA" id="ARBA00009013"/>
    </source>
</evidence>
<dbReference type="InterPro" id="IPR003658">
    <property type="entry name" value="Anti-sigma_ant"/>
</dbReference>
<dbReference type="GO" id="GO:0043856">
    <property type="term" value="F:anti-sigma factor antagonist activity"/>
    <property type="evidence" value="ECO:0007669"/>
    <property type="project" value="InterPro"/>
</dbReference>
<dbReference type="InterPro" id="IPR002645">
    <property type="entry name" value="STAS_dom"/>
</dbReference>
<name>A0A2N1PUL7_9BACT</name>
<protein>
    <recommendedName>
        <fullName evidence="2">Anti-sigma factor antagonist</fullName>
    </recommendedName>
</protein>